<dbReference type="EMBL" id="PNHP01000003">
    <property type="protein sequence ID" value="PMC81366.1"/>
    <property type="molecule type" value="Genomic_DNA"/>
</dbReference>
<reference evidence="2 3" key="1">
    <citation type="submission" date="2017-09" db="EMBL/GenBank/DDBJ databases">
        <title>Bacterial strain isolated from the female urinary microbiota.</title>
        <authorList>
            <person name="Thomas-White K."/>
            <person name="Kumar N."/>
            <person name="Forster S."/>
            <person name="Putonti C."/>
            <person name="Lawley T."/>
            <person name="Wolfe A.J."/>
        </authorList>
    </citation>
    <scope>NUCLEOTIDE SEQUENCE [LARGE SCALE GENOMIC DNA]</scope>
    <source>
        <strain evidence="2 3">UMB0204</strain>
    </source>
</reference>
<evidence type="ECO:0000259" key="1">
    <source>
        <dbReference type="SMART" id="SM00507"/>
    </source>
</evidence>
<accession>A0A2N6UID7</accession>
<dbReference type="Gene3D" id="1.10.30.50">
    <property type="match status" value="1"/>
</dbReference>
<dbReference type="AlphaFoldDB" id="A0A2N6UID7"/>
<feature type="domain" description="HNH nuclease" evidence="1">
    <location>
        <begin position="19"/>
        <end position="78"/>
    </location>
</feature>
<dbReference type="GO" id="GO:0003676">
    <property type="term" value="F:nucleic acid binding"/>
    <property type="evidence" value="ECO:0007669"/>
    <property type="project" value="InterPro"/>
</dbReference>
<dbReference type="GO" id="GO:0004519">
    <property type="term" value="F:endonuclease activity"/>
    <property type="evidence" value="ECO:0007669"/>
    <property type="project" value="UniProtKB-KW"/>
</dbReference>
<dbReference type="InterPro" id="IPR002711">
    <property type="entry name" value="HNH"/>
</dbReference>
<organism evidence="2 3">
    <name type="scientific">Anaerococcus hydrogenalis</name>
    <dbReference type="NCBI Taxonomy" id="33029"/>
    <lineage>
        <taxon>Bacteria</taxon>
        <taxon>Bacillati</taxon>
        <taxon>Bacillota</taxon>
        <taxon>Tissierellia</taxon>
        <taxon>Tissierellales</taxon>
        <taxon>Peptoniphilaceae</taxon>
        <taxon>Anaerococcus</taxon>
    </lineage>
</organism>
<keyword evidence="2" id="KW-0255">Endonuclease</keyword>
<gene>
    <name evidence="2" type="ORF">CJ192_04900</name>
</gene>
<keyword evidence="2" id="KW-0378">Hydrolase</keyword>
<evidence type="ECO:0000313" key="3">
    <source>
        <dbReference type="Proteomes" id="UP000235658"/>
    </source>
</evidence>
<dbReference type="CDD" id="cd00085">
    <property type="entry name" value="HNHc"/>
    <property type="match status" value="1"/>
</dbReference>
<comment type="caution">
    <text evidence="2">The sequence shown here is derived from an EMBL/GenBank/DDBJ whole genome shotgun (WGS) entry which is preliminary data.</text>
</comment>
<keyword evidence="2" id="KW-0540">Nuclease</keyword>
<dbReference type="Proteomes" id="UP000235658">
    <property type="component" value="Unassembled WGS sequence"/>
</dbReference>
<dbReference type="RefSeq" id="WP_004817979.1">
    <property type="nucleotide sequence ID" value="NZ_PNHP01000003.1"/>
</dbReference>
<name>A0A2N6UID7_9FIRM</name>
<dbReference type="InterPro" id="IPR003615">
    <property type="entry name" value="HNH_nuc"/>
</dbReference>
<evidence type="ECO:0000313" key="2">
    <source>
        <dbReference type="EMBL" id="PMC81366.1"/>
    </source>
</evidence>
<dbReference type="SMART" id="SM00507">
    <property type="entry name" value="HNHc"/>
    <property type="match status" value="1"/>
</dbReference>
<dbReference type="Pfam" id="PF01844">
    <property type="entry name" value="HNH"/>
    <property type="match status" value="1"/>
</dbReference>
<protein>
    <submittedName>
        <fullName evidence="2">HNH endonuclease</fullName>
    </submittedName>
</protein>
<dbReference type="GeneID" id="84578516"/>
<sequence>MAKERLDRTGPHRATFERNKKIILKTQNVCGICGKPVDLSLKAPNPLAPCIDHIIPVSKGGHPSDIDNLQLAHWSCNRAKSDKLFKNKVNIEPEVIGNRNLPWSTDWTKYKPKKFKGM</sequence>
<dbReference type="GO" id="GO:0008270">
    <property type="term" value="F:zinc ion binding"/>
    <property type="evidence" value="ECO:0007669"/>
    <property type="project" value="InterPro"/>
</dbReference>
<proteinExistence type="predicted"/>